<dbReference type="PANTHER" id="PTHR43734">
    <property type="entry name" value="PHYTOENE DESATURASE"/>
    <property type="match status" value="1"/>
</dbReference>
<reference evidence="12 13" key="1">
    <citation type="submission" date="2019-07" db="EMBL/GenBank/DDBJ databases">
        <authorList>
            <person name="Park Y.J."/>
            <person name="Jeong S.E."/>
            <person name="Jung H.S."/>
        </authorList>
    </citation>
    <scope>NUCLEOTIDE SEQUENCE [LARGE SCALE GENOMIC DNA]</scope>
    <source>
        <strain evidence="13">P16(2019)</strain>
    </source>
</reference>
<dbReference type="AlphaFoldDB" id="A0A553ZYR3"/>
<organism evidence="12 13">
    <name type="scientific">Alkalicoccobacillus porphyridii</name>
    <dbReference type="NCBI Taxonomy" id="2597270"/>
    <lineage>
        <taxon>Bacteria</taxon>
        <taxon>Bacillati</taxon>
        <taxon>Bacillota</taxon>
        <taxon>Bacilli</taxon>
        <taxon>Bacillales</taxon>
        <taxon>Bacillaceae</taxon>
        <taxon>Alkalicoccobacillus</taxon>
    </lineage>
</organism>
<dbReference type="Gene3D" id="3.50.50.60">
    <property type="entry name" value="FAD/NAD(P)-binding domain"/>
    <property type="match status" value="2"/>
</dbReference>
<proteinExistence type="inferred from homology"/>
<dbReference type="NCBIfam" id="TIGR02734">
    <property type="entry name" value="crtI_fam"/>
    <property type="match status" value="1"/>
</dbReference>
<protein>
    <recommendedName>
        <fullName evidence="6">4,4'-diaponeurosporene oxygenase</fullName>
    </recommendedName>
    <alternativeName>
        <fullName evidence="7">4,4'-diaponeurosporene oxidase</fullName>
    </alternativeName>
    <alternativeName>
        <fullName evidence="8">Carotenoid oxidase</fullName>
    </alternativeName>
</protein>
<dbReference type="Pfam" id="PF01593">
    <property type="entry name" value="Amino_oxidase"/>
    <property type="match status" value="1"/>
</dbReference>
<dbReference type="InterPro" id="IPR002937">
    <property type="entry name" value="Amino_oxidase"/>
</dbReference>
<comment type="pathway">
    <text evidence="4">Carotenoid biosynthesis; staphyloxanthin biosynthesis; staphyloxanthin from farnesyl diphosphate: step 3/5.</text>
</comment>
<comment type="cofactor">
    <cofactor evidence="1">
        <name>FAD</name>
        <dbReference type="ChEBI" id="CHEBI:57692"/>
    </cofactor>
</comment>
<name>A0A553ZYR3_9BACI</name>
<evidence type="ECO:0000259" key="11">
    <source>
        <dbReference type="Pfam" id="PF01593"/>
    </source>
</evidence>
<evidence type="ECO:0000313" key="13">
    <source>
        <dbReference type="Proteomes" id="UP000318521"/>
    </source>
</evidence>
<keyword evidence="13" id="KW-1185">Reference proteome</keyword>
<dbReference type="GO" id="GO:0016117">
    <property type="term" value="P:carotenoid biosynthetic process"/>
    <property type="evidence" value="ECO:0007669"/>
    <property type="project" value="UniProtKB-KW"/>
</dbReference>
<comment type="similarity">
    <text evidence="5">Belongs to the carotenoid/retinoid oxidoreductase family. CrtP subfamily.</text>
</comment>
<evidence type="ECO:0000256" key="9">
    <source>
        <dbReference type="ARBA" id="ARBA00048532"/>
    </source>
</evidence>
<evidence type="ECO:0000256" key="5">
    <source>
        <dbReference type="ARBA" id="ARBA00038194"/>
    </source>
</evidence>
<dbReference type="RefSeq" id="WP_143848482.1">
    <property type="nucleotide sequence ID" value="NZ_VLXZ01000005.1"/>
</dbReference>
<gene>
    <name evidence="12" type="primary">crtI</name>
    <name evidence="12" type="ORF">FN960_09520</name>
</gene>
<dbReference type="InterPro" id="IPR014105">
    <property type="entry name" value="Carotenoid/retinoid_OxRdtase"/>
</dbReference>
<keyword evidence="2 10" id="KW-0125">Carotenoid biosynthesis</keyword>
<sequence>MKTIVIIGGGLGGLSSAISLARKGYKVHVLEKNNHFGGKMRRYHIGNASFDFGPNTITMPEIFQKVISQTGANPDHYFTFERIVTHTRNHFSDGTYLDMSSDADEMKQNLAPHSISSSSYEHYLAEITRLYQLSKEHFFPRTFTGWTDYLSPTLTKALLSVHPLQNLDTFHRRYFKDERVVQMLNRYATYIGSSPYQTPATFAMIAYLELVQGVYYVRGGNPTIAEGFVKRATELGVTLHTNKQATRIQVEQKKAVAVECEDGSYYPCDEVILNGDLLQVYPDLVAEEHRPSFLNKKRDQLQPSISAFVILVSLNTRLKDLRHHQVYFSRDYKQEFDDLFKQQQYSMDPTIYICNSSFTEPALSPDGDNLFILVNAPALTEAHTQPKKLESYKQHIYSLLESKGIPIHAHLIKDQVITPKTIQKDYSAYRGALYGLAANTKRHAFLRPQNKAQDLKNLYFVGGSTHPGGGSPMVVLSGLNVARLISKK</sequence>
<evidence type="ECO:0000256" key="1">
    <source>
        <dbReference type="ARBA" id="ARBA00001974"/>
    </source>
</evidence>
<evidence type="ECO:0000256" key="10">
    <source>
        <dbReference type="RuleBase" id="RU362075"/>
    </source>
</evidence>
<dbReference type="GO" id="GO:0016491">
    <property type="term" value="F:oxidoreductase activity"/>
    <property type="evidence" value="ECO:0007669"/>
    <property type="project" value="UniProtKB-KW"/>
</dbReference>
<comment type="caution">
    <text evidence="12">The sequence shown here is derived from an EMBL/GenBank/DDBJ whole genome shotgun (WGS) entry which is preliminary data.</text>
</comment>
<comment type="catalytic activity">
    <reaction evidence="9">
        <text>all-trans-4,4'-diaponeurosporene + 2 AH2 + 2 O2 = 4,4'-diaponeurosporenal + 2 A + 3 H2O</text>
        <dbReference type="Rhea" id="RHEA:56104"/>
        <dbReference type="ChEBI" id="CHEBI:13193"/>
        <dbReference type="ChEBI" id="CHEBI:15377"/>
        <dbReference type="ChEBI" id="CHEBI:15379"/>
        <dbReference type="ChEBI" id="CHEBI:17499"/>
        <dbReference type="ChEBI" id="CHEBI:62743"/>
        <dbReference type="ChEBI" id="CHEBI:79065"/>
    </reaction>
</comment>
<evidence type="ECO:0000313" key="12">
    <source>
        <dbReference type="EMBL" id="TSB46587.1"/>
    </source>
</evidence>
<dbReference type="EMBL" id="VLXZ01000005">
    <property type="protein sequence ID" value="TSB46587.1"/>
    <property type="molecule type" value="Genomic_DNA"/>
</dbReference>
<evidence type="ECO:0000256" key="8">
    <source>
        <dbReference type="ARBA" id="ARBA00042619"/>
    </source>
</evidence>
<dbReference type="Proteomes" id="UP000318521">
    <property type="component" value="Unassembled WGS sequence"/>
</dbReference>
<evidence type="ECO:0000256" key="2">
    <source>
        <dbReference type="ARBA" id="ARBA00022746"/>
    </source>
</evidence>
<evidence type="ECO:0000256" key="7">
    <source>
        <dbReference type="ARBA" id="ARBA00041900"/>
    </source>
</evidence>
<evidence type="ECO:0000256" key="3">
    <source>
        <dbReference type="ARBA" id="ARBA00023002"/>
    </source>
</evidence>
<accession>A0A553ZYR3</accession>
<dbReference type="InterPro" id="IPR036188">
    <property type="entry name" value="FAD/NAD-bd_sf"/>
</dbReference>
<evidence type="ECO:0000256" key="6">
    <source>
        <dbReference type="ARBA" id="ARBA00039159"/>
    </source>
</evidence>
<feature type="domain" description="Amine oxidase" evidence="11">
    <location>
        <begin position="11"/>
        <end position="485"/>
    </location>
</feature>
<dbReference type="PANTHER" id="PTHR43734:SF7">
    <property type="entry name" value="4,4'-DIAPONEUROSPORENE OXYGENASE"/>
    <property type="match status" value="1"/>
</dbReference>
<keyword evidence="3 10" id="KW-0560">Oxidoreductase</keyword>
<evidence type="ECO:0000256" key="4">
    <source>
        <dbReference type="ARBA" id="ARBA00037901"/>
    </source>
</evidence>
<dbReference type="SUPFAM" id="SSF51905">
    <property type="entry name" value="FAD/NAD(P)-binding domain"/>
    <property type="match status" value="1"/>
</dbReference>
<dbReference type="OrthoDB" id="9814556at2"/>